<dbReference type="GO" id="GO:0008270">
    <property type="term" value="F:zinc ion binding"/>
    <property type="evidence" value="ECO:0007669"/>
    <property type="project" value="UniProtKB-KW"/>
</dbReference>
<evidence type="ECO:0000313" key="9">
    <source>
        <dbReference type="EnsemblMetazoa" id="XP_011405995.1"/>
    </source>
</evidence>
<keyword evidence="5" id="KW-0804">Transcription</keyword>
<evidence type="ECO:0000256" key="4">
    <source>
        <dbReference type="ARBA" id="ARBA00023015"/>
    </source>
</evidence>
<dbReference type="InterPro" id="IPR052035">
    <property type="entry name" value="ZnF_BED_domain_contain"/>
</dbReference>
<dbReference type="RefSeq" id="XP_011405995.1">
    <property type="nucleotide sequence ID" value="XM_011407693.1"/>
</dbReference>
<dbReference type="AlphaFoldDB" id="A0AAN0IPQ9"/>
<evidence type="ECO:0000256" key="3">
    <source>
        <dbReference type="ARBA" id="ARBA00022833"/>
    </source>
</evidence>
<keyword evidence="3" id="KW-0862">Zinc</keyword>
<keyword evidence="1" id="KW-0479">Metal-binding</keyword>
<dbReference type="PANTHER" id="PTHR46481:SF9">
    <property type="entry name" value="ZINC FINGER BED DOMAIN-CONTAINING PROTEIN 1-LIKE"/>
    <property type="match status" value="1"/>
</dbReference>
<feature type="domain" description="BED-type" evidence="8">
    <location>
        <begin position="47"/>
        <end position="106"/>
    </location>
</feature>
<dbReference type="Proteomes" id="UP000007879">
    <property type="component" value="Unassembled WGS sequence"/>
</dbReference>
<dbReference type="InterPro" id="IPR012337">
    <property type="entry name" value="RNaseH-like_sf"/>
</dbReference>
<protein>
    <recommendedName>
        <fullName evidence="8">BED-type domain-containing protein</fullName>
    </recommendedName>
</protein>
<dbReference type="PANTHER" id="PTHR46481">
    <property type="entry name" value="ZINC FINGER BED DOMAIN-CONTAINING PROTEIN 4"/>
    <property type="match status" value="1"/>
</dbReference>
<reference evidence="9" key="2">
    <citation type="submission" date="2024-06" db="UniProtKB">
        <authorList>
            <consortium name="EnsemblMetazoa"/>
        </authorList>
    </citation>
    <scope>IDENTIFICATION</scope>
</reference>
<dbReference type="PROSITE" id="PS50808">
    <property type="entry name" value="ZF_BED"/>
    <property type="match status" value="1"/>
</dbReference>
<evidence type="ECO:0000256" key="7">
    <source>
        <dbReference type="SAM" id="MobiDB-lite"/>
    </source>
</evidence>
<dbReference type="EnsemblMetazoa" id="XM_011407693.1">
    <property type="protein sequence ID" value="XP_011405995.1"/>
    <property type="gene ID" value="LOC105313905"/>
</dbReference>
<dbReference type="SUPFAM" id="SSF57667">
    <property type="entry name" value="beta-beta-alpha zinc fingers"/>
    <property type="match status" value="1"/>
</dbReference>
<organism evidence="9 10">
    <name type="scientific">Amphimedon queenslandica</name>
    <name type="common">Sponge</name>
    <dbReference type="NCBI Taxonomy" id="400682"/>
    <lineage>
        <taxon>Eukaryota</taxon>
        <taxon>Metazoa</taxon>
        <taxon>Porifera</taxon>
        <taxon>Demospongiae</taxon>
        <taxon>Heteroscleromorpha</taxon>
        <taxon>Haplosclerida</taxon>
        <taxon>Niphatidae</taxon>
        <taxon>Amphimedon</taxon>
    </lineage>
</organism>
<evidence type="ECO:0000256" key="1">
    <source>
        <dbReference type="ARBA" id="ARBA00022723"/>
    </source>
</evidence>
<sequence>MAEAVTKSWDEPGLEESGDDCETDSSSVPSTISSPSLALTNLVQKKSTKLVVWKYFGFVQDENGQPTELDTPKCKICLQTVKAKCGNTSNLFTHLRTFHPKENKKLSKSSGQLSIQESIQQTKKYHFSRLAIPCLYEDTRHNLESKLASSSTKCIVLFLSTSDLWSSHTSDPFLVYTIHYIDSNWTMQTRCLKALYLPQDHTGENIEEALGLILEDWKLSSQKQVAITTDNGSNIKLVCNLLH</sequence>
<reference evidence="10" key="1">
    <citation type="journal article" date="2010" name="Nature">
        <title>The Amphimedon queenslandica genome and the evolution of animal complexity.</title>
        <authorList>
            <person name="Srivastava M."/>
            <person name="Simakov O."/>
            <person name="Chapman J."/>
            <person name="Fahey B."/>
            <person name="Gauthier M.E."/>
            <person name="Mitros T."/>
            <person name="Richards G.S."/>
            <person name="Conaco C."/>
            <person name="Dacre M."/>
            <person name="Hellsten U."/>
            <person name="Larroux C."/>
            <person name="Putnam N.H."/>
            <person name="Stanke M."/>
            <person name="Adamska M."/>
            <person name="Darling A."/>
            <person name="Degnan S.M."/>
            <person name="Oakley T.H."/>
            <person name="Plachetzki D.C."/>
            <person name="Zhai Y."/>
            <person name="Adamski M."/>
            <person name="Calcino A."/>
            <person name="Cummins S.F."/>
            <person name="Goodstein D.M."/>
            <person name="Harris C."/>
            <person name="Jackson D.J."/>
            <person name="Leys S.P."/>
            <person name="Shu S."/>
            <person name="Woodcroft B.J."/>
            <person name="Vervoort M."/>
            <person name="Kosik K.S."/>
            <person name="Manning G."/>
            <person name="Degnan B.M."/>
            <person name="Rokhsar D.S."/>
        </authorList>
    </citation>
    <scope>NUCLEOTIDE SEQUENCE [LARGE SCALE GENOMIC DNA]</scope>
</reference>
<evidence type="ECO:0000313" key="10">
    <source>
        <dbReference type="Proteomes" id="UP000007879"/>
    </source>
</evidence>
<keyword evidence="2 6" id="KW-0863">Zinc-finger</keyword>
<keyword evidence="10" id="KW-1185">Reference proteome</keyword>
<dbReference type="GO" id="GO:0003677">
    <property type="term" value="F:DNA binding"/>
    <property type="evidence" value="ECO:0007669"/>
    <property type="project" value="InterPro"/>
</dbReference>
<dbReference type="InterPro" id="IPR003656">
    <property type="entry name" value="Znf_BED"/>
</dbReference>
<dbReference type="InterPro" id="IPR036236">
    <property type="entry name" value="Znf_C2H2_sf"/>
</dbReference>
<dbReference type="KEGG" id="aqu:105313905"/>
<feature type="region of interest" description="Disordered" evidence="7">
    <location>
        <begin position="1"/>
        <end position="32"/>
    </location>
</feature>
<proteinExistence type="predicted"/>
<accession>A0AAN0IPQ9</accession>
<evidence type="ECO:0000259" key="8">
    <source>
        <dbReference type="PROSITE" id="PS50808"/>
    </source>
</evidence>
<evidence type="ECO:0000256" key="6">
    <source>
        <dbReference type="PROSITE-ProRule" id="PRU00027"/>
    </source>
</evidence>
<evidence type="ECO:0000256" key="2">
    <source>
        <dbReference type="ARBA" id="ARBA00022771"/>
    </source>
</evidence>
<dbReference type="GeneID" id="105313905"/>
<dbReference type="Pfam" id="PF02892">
    <property type="entry name" value="zf-BED"/>
    <property type="match status" value="1"/>
</dbReference>
<feature type="compositionally biased region" description="Acidic residues" evidence="7">
    <location>
        <begin position="12"/>
        <end position="23"/>
    </location>
</feature>
<name>A0AAN0IPQ9_AMPQE</name>
<dbReference type="SMART" id="SM00614">
    <property type="entry name" value="ZnF_BED"/>
    <property type="match status" value="1"/>
</dbReference>
<keyword evidence="4" id="KW-0805">Transcription regulation</keyword>
<evidence type="ECO:0000256" key="5">
    <source>
        <dbReference type="ARBA" id="ARBA00023163"/>
    </source>
</evidence>
<dbReference type="SUPFAM" id="SSF53098">
    <property type="entry name" value="Ribonuclease H-like"/>
    <property type="match status" value="1"/>
</dbReference>